<feature type="non-terminal residue" evidence="1">
    <location>
        <position position="1"/>
    </location>
</feature>
<feature type="non-terminal residue" evidence="1">
    <location>
        <position position="74"/>
    </location>
</feature>
<dbReference type="AlphaFoldDB" id="A0A7D9LIE0"/>
<reference evidence="1" key="1">
    <citation type="submission" date="2020-04" db="EMBL/GenBank/DDBJ databases">
        <authorList>
            <person name="Alioto T."/>
            <person name="Alioto T."/>
            <person name="Gomez Garrido J."/>
        </authorList>
    </citation>
    <scope>NUCLEOTIDE SEQUENCE</scope>
    <source>
        <strain evidence="1">A484AB</strain>
    </source>
</reference>
<keyword evidence="2" id="KW-1185">Reference proteome</keyword>
<name>A0A7D9LIE0_PARCT</name>
<organism evidence="1 2">
    <name type="scientific">Paramuricea clavata</name>
    <name type="common">Red gorgonian</name>
    <name type="synonym">Violescent sea-whip</name>
    <dbReference type="NCBI Taxonomy" id="317549"/>
    <lineage>
        <taxon>Eukaryota</taxon>
        <taxon>Metazoa</taxon>
        <taxon>Cnidaria</taxon>
        <taxon>Anthozoa</taxon>
        <taxon>Octocorallia</taxon>
        <taxon>Malacalcyonacea</taxon>
        <taxon>Plexauridae</taxon>
        <taxon>Paramuricea</taxon>
    </lineage>
</organism>
<sequence length="74" mass="8556">KPMLKQQTPQFLFANKILEVTQDYNYLGLKLTTNGKFTIAMKQLPDKAKHAMFSTKKKVDFHSLNPKLAIKIFD</sequence>
<dbReference type="EMBL" id="CACRXK020019922">
    <property type="protein sequence ID" value="CAB4034211.1"/>
    <property type="molecule type" value="Genomic_DNA"/>
</dbReference>
<evidence type="ECO:0000313" key="2">
    <source>
        <dbReference type="Proteomes" id="UP001152795"/>
    </source>
</evidence>
<evidence type="ECO:0000313" key="1">
    <source>
        <dbReference type="EMBL" id="CAB4034211.1"/>
    </source>
</evidence>
<proteinExistence type="predicted"/>
<accession>A0A7D9LIE0</accession>
<dbReference type="Proteomes" id="UP001152795">
    <property type="component" value="Unassembled WGS sequence"/>
</dbReference>
<gene>
    <name evidence="1" type="ORF">PACLA_8A004816</name>
</gene>
<protein>
    <submittedName>
        <fullName evidence="1">Uncharacterized protein</fullName>
    </submittedName>
</protein>
<comment type="caution">
    <text evidence="1">The sequence shown here is derived from an EMBL/GenBank/DDBJ whole genome shotgun (WGS) entry which is preliminary data.</text>
</comment>